<dbReference type="EMBL" id="BMCH01000003">
    <property type="protein sequence ID" value="GGC29106.1"/>
    <property type="molecule type" value="Genomic_DNA"/>
</dbReference>
<evidence type="ECO:0000313" key="2">
    <source>
        <dbReference type="Proteomes" id="UP000637769"/>
    </source>
</evidence>
<reference evidence="2" key="1">
    <citation type="journal article" date="2019" name="Int. J. Syst. Evol. Microbiol.">
        <title>The Global Catalogue of Microorganisms (GCM) 10K type strain sequencing project: providing services to taxonomists for standard genome sequencing and annotation.</title>
        <authorList>
            <consortium name="The Broad Institute Genomics Platform"/>
            <consortium name="The Broad Institute Genome Sequencing Center for Infectious Disease"/>
            <person name="Wu L."/>
            <person name="Ma J."/>
        </authorList>
    </citation>
    <scope>NUCLEOTIDE SEQUENCE [LARGE SCALE GENOMIC DNA]</scope>
    <source>
        <strain evidence="2">CCM 7132</strain>
    </source>
</reference>
<sequence>MEDNDDIVEANRRSLEERYGGPIVFQSEIGIAGIERYEKLEVMYFECTKKPAMSTQFRALLNTSIFSSGKKIDIEGGTCLLGLCTLTLPSGKMFRDLSYDGDIPGWRRALEASAAERGLRIGRIEDLKLVISDGEIVALSECSARFGSK</sequence>
<organism evidence="1 2">
    <name type="scientific">Asaia siamensis</name>
    <dbReference type="NCBI Taxonomy" id="110479"/>
    <lineage>
        <taxon>Bacteria</taxon>
        <taxon>Pseudomonadati</taxon>
        <taxon>Pseudomonadota</taxon>
        <taxon>Alphaproteobacteria</taxon>
        <taxon>Acetobacterales</taxon>
        <taxon>Acetobacteraceae</taxon>
        <taxon>Asaia</taxon>
    </lineage>
</organism>
<protein>
    <submittedName>
        <fullName evidence="1">Uncharacterized protein</fullName>
    </submittedName>
</protein>
<gene>
    <name evidence="1" type="ORF">GCM10007207_13200</name>
</gene>
<accession>A0ABQ1LSV3</accession>
<name>A0ABQ1LSV3_9PROT</name>
<keyword evidence="2" id="KW-1185">Reference proteome</keyword>
<evidence type="ECO:0000313" key="1">
    <source>
        <dbReference type="EMBL" id="GGC29106.1"/>
    </source>
</evidence>
<dbReference type="RefSeq" id="WP_188426011.1">
    <property type="nucleotide sequence ID" value="NZ_BMCH01000003.1"/>
</dbReference>
<comment type="caution">
    <text evidence="1">The sequence shown here is derived from an EMBL/GenBank/DDBJ whole genome shotgun (WGS) entry which is preliminary data.</text>
</comment>
<dbReference type="Proteomes" id="UP000637769">
    <property type="component" value="Unassembled WGS sequence"/>
</dbReference>
<proteinExistence type="predicted"/>